<dbReference type="STRING" id="639004.SAMN04488239_111151"/>
<dbReference type="Proteomes" id="UP000199628">
    <property type="component" value="Unassembled WGS sequence"/>
</dbReference>
<gene>
    <name evidence="2" type="ORF">SAMN04488239_111151</name>
</gene>
<protein>
    <submittedName>
        <fullName evidence="2">Uncharacterized protein</fullName>
    </submittedName>
</protein>
<evidence type="ECO:0000313" key="3">
    <source>
        <dbReference type="Proteomes" id="UP000199628"/>
    </source>
</evidence>
<keyword evidence="3" id="KW-1185">Reference proteome</keyword>
<proteinExistence type="predicted"/>
<dbReference type="AlphaFoldDB" id="A0A1G6YHN3"/>
<dbReference type="EMBL" id="FMZV01000011">
    <property type="protein sequence ID" value="SDD89868.1"/>
    <property type="molecule type" value="Genomic_DNA"/>
</dbReference>
<accession>A0A1G6YHN3</accession>
<feature type="region of interest" description="Disordered" evidence="1">
    <location>
        <begin position="1"/>
        <end position="26"/>
    </location>
</feature>
<organism evidence="2 3">
    <name type="scientific">Ruegeria marina</name>
    <dbReference type="NCBI Taxonomy" id="639004"/>
    <lineage>
        <taxon>Bacteria</taxon>
        <taxon>Pseudomonadati</taxon>
        <taxon>Pseudomonadota</taxon>
        <taxon>Alphaproteobacteria</taxon>
        <taxon>Rhodobacterales</taxon>
        <taxon>Roseobacteraceae</taxon>
        <taxon>Ruegeria</taxon>
    </lineage>
</organism>
<sequence length="74" mass="7871">MLADPSLATVDGPLEAGTDQSNDFSSCTSETFDWRYRMLVPGTEPVATSLEALARTDLCKGAGTDLRVSFAKQG</sequence>
<evidence type="ECO:0000313" key="2">
    <source>
        <dbReference type="EMBL" id="SDD89868.1"/>
    </source>
</evidence>
<evidence type="ECO:0000256" key="1">
    <source>
        <dbReference type="SAM" id="MobiDB-lite"/>
    </source>
</evidence>
<name>A0A1G6YHN3_9RHOB</name>
<reference evidence="3" key="1">
    <citation type="submission" date="2016-10" db="EMBL/GenBank/DDBJ databases">
        <authorList>
            <person name="Varghese N."/>
            <person name="Submissions S."/>
        </authorList>
    </citation>
    <scope>NUCLEOTIDE SEQUENCE [LARGE SCALE GENOMIC DNA]</scope>
    <source>
        <strain evidence="3">CGMCC 1.9108</strain>
    </source>
</reference>